<reference evidence="3" key="1">
    <citation type="journal article" date="2019" name="Int. J. Syst. Evol. Microbiol.">
        <title>The Global Catalogue of Microorganisms (GCM) 10K type strain sequencing project: providing services to taxonomists for standard genome sequencing and annotation.</title>
        <authorList>
            <consortium name="The Broad Institute Genomics Platform"/>
            <consortium name="The Broad Institute Genome Sequencing Center for Infectious Disease"/>
            <person name="Wu L."/>
            <person name="Ma J."/>
        </authorList>
    </citation>
    <scope>NUCLEOTIDE SEQUENCE [LARGE SCALE GENOMIC DNA]</scope>
    <source>
        <strain evidence="3">CCM 8897</strain>
    </source>
</reference>
<dbReference type="InterPro" id="IPR029039">
    <property type="entry name" value="Flavoprotein-like_sf"/>
</dbReference>
<dbReference type="RefSeq" id="WP_125600253.1">
    <property type="nucleotide sequence ID" value="NZ_JBHSSM010000038.1"/>
</dbReference>
<dbReference type="PANTHER" id="PTHR39201">
    <property type="entry name" value="EXPORTED PROTEIN-RELATED"/>
    <property type="match status" value="1"/>
</dbReference>
<dbReference type="Gene3D" id="3.40.50.360">
    <property type="match status" value="1"/>
</dbReference>
<dbReference type="PROSITE" id="PS50902">
    <property type="entry name" value="FLAVODOXIN_LIKE"/>
    <property type="match status" value="1"/>
</dbReference>
<dbReference type="InterPro" id="IPR008254">
    <property type="entry name" value="Flavodoxin/NO_synth"/>
</dbReference>
<dbReference type="SUPFAM" id="SSF52218">
    <property type="entry name" value="Flavoproteins"/>
    <property type="match status" value="1"/>
</dbReference>
<name>A0ABW1UUY4_9LACO</name>
<feature type="domain" description="Flavodoxin-like" evidence="1">
    <location>
        <begin position="6"/>
        <end position="146"/>
    </location>
</feature>
<gene>
    <name evidence="2" type="ORF">ACFQHW_12775</name>
</gene>
<dbReference type="Proteomes" id="UP001596310">
    <property type="component" value="Unassembled WGS sequence"/>
</dbReference>
<dbReference type="PROSITE" id="PS00201">
    <property type="entry name" value="FLAVODOXIN"/>
    <property type="match status" value="1"/>
</dbReference>
<evidence type="ECO:0000313" key="3">
    <source>
        <dbReference type="Proteomes" id="UP001596310"/>
    </source>
</evidence>
<organism evidence="2 3">
    <name type="scientific">Lapidilactobacillus achengensis</name>
    <dbReference type="NCBI Taxonomy" id="2486000"/>
    <lineage>
        <taxon>Bacteria</taxon>
        <taxon>Bacillati</taxon>
        <taxon>Bacillota</taxon>
        <taxon>Bacilli</taxon>
        <taxon>Lactobacillales</taxon>
        <taxon>Lactobacillaceae</taxon>
        <taxon>Lapidilactobacillus</taxon>
    </lineage>
</organism>
<comment type="caution">
    <text evidence="2">The sequence shown here is derived from an EMBL/GenBank/DDBJ whole genome shotgun (WGS) entry which is preliminary data.</text>
</comment>
<dbReference type="InterPro" id="IPR001226">
    <property type="entry name" value="Flavodoxin_CS"/>
</dbReference>
<evidence type="ECO:0000259" key="1">
    <source>
        <dbReference type="PROSITE" id="PS50902"/>
    </source>
</evidence>
<evidence type="ECO:0000313" key="2">
    <source>
        <dbReference type="EMBL" id="MFC6316435.1"/>
    </source>
</evidence>
<dbReference type="EMBL" id="JBHSSM010000038">
    <property type="protein sequence ID" value="MFC6316435.1"/>
    <property type="molecule type" value="Genomic_DNA"/>
</dbReference>
<proteinExistence type="predicted"/>
<dbReference type="Pfam" id="PF12682">
    <property type="entry name" value="Flavodoxin_4"/>
    <property type="match status" value="1"/>
</dbReference>
<dbReference type="PANTHER" id="PTHR39201:SF1">
    <property type="entry name" value="FLAVODOXIN-LIKE DOMAIN-CONTAINING PROTEIN"/>
    <property type="match status" value="1"/>
</dbReference>
<keyword evidence="3" id="KW-1185">Reference proteome</keyword>
<protein>
    <submittedName>
        <fullName evidence="2">Flavodoxin</fullName>
    </submittedName>
</protein>
<sequence length="146" mass="16373">MAQSKTLIIYFSLSGNTKRAAEQLQRKLGADLYRLEPVQPYPQDYQEIITVGEAEKDHDRHPAIKQDWPDLSQYDEIAVGYPIWWGQPPMIIHSLFEQADFKGKTIMPFATSSSTPLSATLTVMRQLTRTAGATLTLDNLSSGGRC</sequence>
<accession>A0ABW1UUY4</accession>